<proteinExistence type="predicted"/>
<dbReference type="EMBL" id="APOL01000042">
    <property type="protein sequence ID" value="ENU32463.1"/>
    <property type="molecule type" value="Genomic_DNA"/>
</dbReference>
<evidence type="ECO:0000313" key="4">
    <source>
        <dbReference type="Proteomes" id="UP000018426"/>
    </source>
</evidence>
<protein>
    <recommendedName>
        <fullName evidence="2">HTH cro/C1-type domain-containing protein</fullName>
    </recommendedName>
</protein>
<dbReference type="SMART" id="SM00530">
    <property type="entry name" value="HTH_XRE"/>
    <property type="match status" value="1"/>
</dbReference>
<dbReference type="PROSITE" id="PS50943">
    <property type="entry name" value="HTH_CROC1"/>
    <property type="match status" value="1"/>
</dbReference>
<dbReference type="AlphaFoldDB" id="N8RAL5"/>
<reference evidence="3 4" key="1">
    <citation type="submission" date="2013-02" db="EMBL/GenBank/DDBJ databases">
        <title>The Genome Sequence of Acinetobacter parvus NIPH 1103.</title>
        <authorList>
            <consortium name="The Broad Institute Genome Sequencing Platform"/>
            <consortium name="The Broad Institute Genome Sequencing Center for Infectious Disease"/>
            <person name="Cerqueira G."/>
            <person name="Feldgarden M."/>
            <person name="Courvalin P."/>
            <person name="Perichon B."/>
            <person name="Grillot-Courvalin C."/>
            <person name="Clermont D."/>
            <person name="Rocha E."/>
            <person name="Yoon E.-J."/>
            <person name="Nemec A."/>
            <person name="Walker B."/>
            <person name="Young S.K."/>
            <person name="Zeng Q."/>
            <person name="Gargeya S."/>
            <person name="Fitzgerald M."/>
            <person name="Haas B."/>
            <person name="Abouelleil A."/>
            <person name="Alvarado L."/>
            <person name="Arachchi H.M."/>
            <person name="Berlin A.M."/>
            <person name="Chapman S.B."/>
            <person name="Dewar J."/>
            <person name="Goldberg J."/>
            <person name="Griggs A."/>
            <person name="Gujja S."/>
            <person name="Hansen M."/>
            <person name="Howarth C."/>
            <person name="Imamovic A."/>
            <person name="Larimer J."/>
            <person name="McCowan C."/>
            <person name="Murphy C."/>
            <person name="Neiman D."/>
            <person name="Pearson M."/>
            <person name="Priest M."/>
            <person name="Roberts A."/>
            <person name="Saif S."/>
            <person name="Shea T."/>
            <person name="Sisk P."/>
            <person name="Sykes S."/>
            <person name="Wortman J."/>
            <person name="Nusbaum C."/>
            <person name="Birren B."/>
        </authorList>
    </citation>
    <scope>NUCLEOTIDE SEQUENCE [LARGE SCALE GENOMIC DNA]</scope>
    <source>
        <strain evidence="3 4">NIPH 1103</strain>
    </source>
</reference>
<dbReference type="InterPro" id="IPR010982">
    <property type="entry name" value="Lambda_DNA-bd_dom_sf"/>
</dbReference>
<dbReference type="Proteomes" id="UP000018426">
    <property type="component" value="Unassembled WGS sequence"/>
</dbReference>
<dbReference type="Gene3D" id="1.10.260.40">
    <property type="entry name" value="lambda repressor-like DNA-binding domains"/>
    <property type="match status" value="1"/>
</dbReference>
<keyword evidence="1" id="KW-0238">DNA-binding</keyword>
<dbReference type="SUPFAM" id="SSF47413">
    <property type="entry name" value="lambda repressor-like DNA-binding domains"/>
    <property type="match status" value="1"/>
</dbReference>
<feature type="domain" description="HTH cro/C1-type" evidence="2">
    <location>
        <begin position="8"/>
        <end position="61"/>
    </location>
</feature>
<dbReference type="HOGENOM" id="CLU_1912556_0_0_6"/>
<dbReference type="GO" id="GO:0005829">
    <property type="term" value="C:cytosol"/>
    <property type="evidence" value="ECO:0007669"/>
    <property type="project" value="TreeGrafter"/>
</dbReference>
<dbReference type="Pfam" id="PF01381">
    <property type="entry name" value="HTH_3"/>
    <property type="match status" value="1"/>
</dbReference>
<gene>
    <name evidence="3" type="ORF">F989_02443</name>
</gene>
<dbReference type="PANTHER" id="PTHR46797">
    <property type="entry name" value="HTH-TYPE TRANSCRIPTIONAL REGULATOR"/>
    <property type="match status" value="1"/>
</dbReference>
<dbReference type="InterPro" id="IPR001387">
    <property type="entry name" value="Cro/C1-type_HTH"/>
</dbReference>
<evidence type="ECO:0000313" key="3">
    <source>
        <dbReference type="EMBL" id="ENU32463.1"/>
    </source>
</evidence>
<sequence length="132" mass="14993">MSKLGDNLRKFRQAQKLTQKQLAQKSGIPQSIISQLETGSAQSTGSIVELAKALKITAEELKGNLNTTNLREIESQIHFPQFDEMLVRMNILKTEGKLTDEQLRSIENIINSMTKSIHVLMDNFMLLHEKKK</sequence>
<dbReference type="PANTHER" id="PTHR46797:SF1">
    <property type="entry name" value="METHYLPHOSPHONATE SYNTHASE"/>
    <property type="match status" value="1"/>
</dbReference>
<dbReference type="PATRIC" id="fig|1217671.3.peg.2404"/>
<dbReference type="GO" id="GO:0003677">
    <property type="term" value="F:DNA binding"/>
    <property type="evidence" value="ECO:0007669"/>
    <property type="project" value="UniProtKB-KW"/>
</dbReference>
<accession>N8RAL5</accession>
<evidence type="ECO:0000259" key="2">
    <source>
        <dbReference type="PROSITE" id="PS50943"/>
    </source>
</evidence>
<evidence type="ECO:0000256" key="1">
    <source>
        <dbReference type="ARBA" id="ARBA00023125"/>
    </source>
</evidence>
<name>N8RAL5_9GAMM</name>
<dbReference type="CDD" id="cd00093">
    <property type="entry name" value="HTH_XRE"/>
    <property type="match status" value="1"/>
</dbReference>
<comment type="caution">
    <text evidence="3">The sequence shown here is derived from an EMBL/GenBank/DDBJ whole genome shotgun (WGS) entry which is preliminary data.</text>
</comment>
<organism evidence="3 4">
    <name type="scientific">Acinetobacter parvus NIPH 1103</name>
    <dbReference type="NCBI Taxonomy" id="1217671"/>
    <lineage>
        <taxon>Bacteria</taxon>
        <taxon>Pseudomonadati</taxon>
        <taxon>Pseudomonadota</taxon>
        <taxon>Gammaproteobacteria</taxon>
        <taxon>Moraxellales</taxon>
        <taxon>Moraxellaceae</taxon>
        <taxon>Acinetobacter</taxon>
    </lineage>
</organism>
<dbReference type="GO" id="GO:0003700">
    <property type="term" value="F:DNA-binding transcription factor activity"/>
    <property type="evidence" value="ECO:0007669"/>
    <property type="project" value="TreeGrafter"/>
</dbReference>
<dbReference type="InterPro" id="IPR050807">
    <property type="entry name" value="TransReg_Diox_bact_type"/>
</dbReference>